<evidence type="ECO:0000256" key="2">
    <source>
        <dbReference type="ARBA" id="ARBA00022448"/>
    </source>
</evidence>
<keyword evidence="2 8" id="KW-0813">Transport</keyword>
<keyword evidence="3" id="KW-1003">Cell membrane</keyword>
<comment type="similarity">
    <text evidence="8">Belongs to the binding-protein-dependent transport system permease family.</text>
</comment>
<keyword evidence="5 8" id="KW-0812">Transmembrane</keyword>
<feature type="transmembrane region" description="Helical" evidence="8">
    <location>
        <begin position="149"/>
        <end position="169"/>
    </location>
</feature>
<feature type="domain" description="ABC transmembrane type-1" evidence="9">
    <location>
        <begin position="79"/>
        <end position="273"/>
    </location>
</feature>
<organism evidence="10 11">
    <name type="scientific">Bradyrhizobium iriomotense</name>
    <dbReference type="NCBI Taxonomy" id="441950"/>
    <lineage>
        <taxon>Bacteria</taxon>
        <taxon>Pseudomonadati</taxon>
        <taxon>Pseudomonadota</taxon>
        <taxon>Alphaproteobacteria</taxon>
        <taxon>Hyphomicrobiales</taxon>
        <taxon>Nitrobacteraceae</taxon>
        <taxon>Bradyrhizobium</taxon>
    </lineage>
</organism>
<dbReference type="PROSITE" id="PS50928">
    <property type="entry name" value="ABC_TM1"/>
    <property type="match status" value="1"/>
</dbReference>
<protein>
    <submittedName>
        <fullName evidence="10">ABC transporter permease</fullName>
    </submittedName>
</protein>
<feature type="transmembrane region" description="Helical" evidence="8">
    <location>
        <begin position="253"/>
        <end position="272"/>
    </location>
</feature>
<accession>A0ABQ6B2A2</accession>
<keyword evidence="4" id="KW-0997">Cell inner membrane</keyword>
<keyword evidence="11" id="KW-1185">Reference proteome</keyword>
<dbReference type="InterPro" id="IPR000515">
    <property type="entry name" value="MetI-like"/>
</dbReference>
<evidence type="ECO:0000256" key="6">
    <source>
        <dbReference type="ARBA" id="ARBA00022989"/>
    </source>
</evidence>
<keyword evidence="6 8" id="KW-1133">Transmembrane helix</keyword>
<evidence type="ECO:0000256" key="3">
    <source>
        <dbReference type="ARBA" id="ARBA00022475"/>
    </source>
</evidence>
<gene>
    <name evidence="10" type="ORF">GCM10007857_46450</name>
</gene>
<dbReference type="PANTHER" id="PTHR43357:SF4">
    <property type="entry name" value="INNER MEMBRANE ABC TRANSPORTER PERMEASE PROTEIN YDCV"/>
    <property type="match status" value="1"/>
</dbReference>
<keyword evidence="7 8" id="KW-0472">Membrane</keyword>
<dbReference type="InterPro" id="IPR035906">
    <property type="entry name" value="MetI-like_sf"/>
</dbReference>
<dbReference type="Proteomes" id="UP001156905">
    <property type="component" value="Unassembled WGS sequence"/>
</dbReference>
<sequence length="283" mass="30363">MSAAGDANALPIGRRLRRNAGRWTLNVGAAAAFIFILLPLIFVTWLSFYQQEIPSFPPTGYSTRWYAEAAANSRFIKAFVLSVQVGFIATAIGLLLALPASIALTRFSFKGRAVINNLLLMPLVIPGIVLGIALYVFQVEAENATDLPIMGSFAGLVFGHTLLVIPWALRLICASLVGFDRTLEEAAQNLGATAITAFRKVTIPAILPGVVAGGMFGFVSSIGNLELSLFLVVPGQTTLPIAILQNLEWKIDPTIAAISVLQILIIVGAMLVTDRFVRISRVV</sequence>
<comment type="subcellular location">
    <subcellularLocation>
        <location evidence="1">Cell inner membrane</location>
        <topology evidence="1">Multi-pass membrane protein</topology>
    </subcellularLocation>
    <subcellularLocation>
        <location evidence="8">Cell membrane</location>
        <topology evidence="8">Multi-pass membrane protein</topology>
    </subcellularLocation>
</comment>
<dbReference type="SUPFAM" id="SSF161098">
    <property type="entry name" value="MetI-like"/>
    <property type="match status" value="1"/>
</dbReference>
<evidence type="ECO:0000259" key="9">
    <source>
        <dbReference type="PROSITE" id="PS50928"/>
    </source>
</evidence>
<feature type="transmembrane region" description="Helical" evidence="8">
    <location>
        <begin position="23"/>
        <end position="48"/>
    </location>
</feature>
<name>A0ABQ6B2A2_9BRAD</name>
<evidence type="ECO:0000256" key="1">
    <source>
        <dbReference type="ARBA" id="ARBA00004429"/>
    </source>
</evidence>
<dbReference type="Pfam" id="PF00528">
    <property type="entry name" value="BPD_transp_1"/>
    <property type="match status" value="1"/>
</dbReference>
<dbReference type="Gene3D" id="1.10.3720.10">
    <property type="entry name" value="MetI-like"/>
    <property type="match status" value="1"/>
</dbReference>
<comment type="caution">
    <text evidence="10">The sequence shown here is derived from an EMBL/GenBank/DDBJ whole genome shotgun (WGS) entry which is preliminary data.</text>
</comment>
<evidence type="ECO:0000256" key="8">
    <source>
        <dbReference type="RuleBase" id="RU363032"/>
    </source>
</evidence>
<evidence type="ECO:0000256" key="4">
    <source>
        <dbReference type="ARBA" id="ARBA00022519"/>
    </source>
</evidence>
<proteinExistence type="inferred from homology"/>
<feature type="transmembrane region" description="Helical" evidence="8">
    <location>
        <begin position="75"/>
        <end position="98"/>
    </location>
</feature>
<evidence type="ECO:0000313" key="10">
    <source>
        <dbReference type="EMBL" id="GLR87933.1"/>
    </source>
</evidence>
<dbReference type="EMBL" id="BSOW01000016">
    <property type="protein sequence ID" value="GLR87933.1"/>
    <property type="molecule type" value="Genomic_DNA"/>
</dbReference>
<evidence type="ECO:0000256" key="7">
    <source>
        <dbReference type="ARBA" id="ARBA00023136"/>
    </source>
</evidence>
<dbReference type="CDD" id="cd06261">
    <property type="entry name" value="TM_PBP2"/>
    <property type="match status" value="1"/>
</dbReference>
<evidence type="ECO:0000313" key="11">
    <source>
        <dbReference type="Proteomes" id="UP001156905"/>
    </source>
</evidence>
<reference evidence="11" key="1">
    <citation type="journal article" date="2019" name="Int. J. Syst. Evol. Microbiol.">
        <title>The Global Catalogue of Microorganisms (GCM) 10K type strain sequencing project: providing services to taxonomists for standard genome sequencing and annotation.</title>
        <authorList>
            <consortium name="The Broad Institute Genomics Platform"/>
            <consortium name="The Broad Institute Genome Sequencing Center for Infectious Disease"/>
            <person name="Wu L."/>
            <person name="Ma J."/>
        </authorList>
    </citation>
    <scope>NUCLEOTIDE SEQUENCE [LARGE SCALE GENOMIC DNA]</scope>
    <source>
        <strain evidence="11">NBRC 102520</strain>
    </source>
</reference>
<evidence type="ECO:0000256" key="5">
    <source>
        <dbReference type="ARBA" id="ARBA00022692"/>
    </source>
</evidence>
<dbReference type="PANTHER" id="PTHR43357">
    <property type="entry name" value="INNER MEMBRANE ABC TRANSPORTER PERMEASE PROTEIN YDCV"/>
    <property type="match status" value="1"/>
</dbReference>
<feature type="transmembrane region" description="Helical" evidence="8">
    <location>
        <begin position="205"/>
        <end position="233"/>
    </location>
</feature>
<feature type="transmembrane region" description="Helical" evidence="8">
    <location>
        <begin position="118"/>
        <end position="137"/>
    </location>
</feature>